<feature type="compositionally biased region" description="Polar residues" evidence="2">
    <location>
        <begin position="119"/>
        <end position="142"/>
    </location>
</feature>
<reference evidence="3 4" key="1">
    <citation type="submission" date="2018-01" db="EMBL/GenBank/DDBJ databases">
        <title>Genome sequence of a Cantenovulum-like bacteria.</title>
        <authorList>
            <person name="Tan W.R."/>
            <person name="Lau N.-S."/>
            <person name="Go F."/>
            <person name="Amirul A.-A.A."/>
        </authorList>
    </citation>
    <scope>NUCLEOTIDE SEQUENCE [LARGE SCALE GENOMIC DNA]</scope>
    <source>
        <strain evidence="3 4">CCB-QB4</strain>
    </source>
</reference>
<evidence type="ECO:0000256" key="1">
    <source>
        <dbReference type="SAM" id="Coils"/>
    </source>
</evidence>
<name>A0A2S0VT23_9ALTE</name>
<dbReference type="Proteomes" id="UP000244441">
    <property type="component" value="Chromosome"/>
</dbReference>
<dbReference type="InterPro" id="IPR011990">
    <property type="entry name" value="TPR-like_helical_dom_sf"/>
</dbReference>
<feature type="region of interest" description="Disordered" evidence="2">
    <location>
        <begin position="64"/>
        <end position="145"/>
    </location>
</feature>
<keyword evidence="4" id="KW-1185">Reference proteome</keyword>
<gene>
    <name evidence="3" type="ORF">C2869_13330</name>
</gene>
<organism evidence="3 4">
    <name type="scientific">Saccharobesus litoralis</name>
    <dbReference type="NCBI Taxonomy" id="2172099"/>
    <lineage>
        <taxon>Bacteria</taxon>
        <taxon>Pseudomonadati</taxon>
        <taxon>Pseudomonadota</taxon>
        <taxon>Gammaproteobacteria</taxon>
        <taxon>Alteromonadales</taxon>
        <taxon>Alteromonadaceae</taxon>
        <taxon>Saccharobesus</taxon>
    </lineage>
</organism>
<proteinExistence type="predicted"/>
<dbReference type="KEGG" id="cate:C2869_13330"/>
<feature type="coiled-coil region" evidence="1">
    <location>
        <begin position="742"/>
        <end position="769"/>
    </location>
</feature>
<protein>
    <submittedName>
        <fullName evidence="3">Uncharacterized protein</fullName>
    </submittedName>
</protein>
<evidence type="ECO:0000313" key="3">
    <source>
        <dbReference type="EMBL" id="AWB67359.1"/>
    </source>
</evidence>
<evidence type="ECO:0000313" key="4">
    <source>
        <dbReference type="Proteomes" id="UP000244441"/>
    </source>
</evidence>
<feature type="compositionally biased region" description="Polar residues" evidence="2">
    <location>
        <begin position="64"/>
        <end position="80"/>
    </location>
</feature>
<sequence length="853" mass="96769">MGFITDKLIYMGSTLRQLMHASHTFKVLSFAMFYYSGKSAMLLLATILVLGVCGAVQANDISSTAKTESGSLSNSSNNTVFGGDGERKIIINTQPAPAPKPRKPASAKQAAEQEAALGLTNNYRRSRDNSTANGQAKNTAGINTRFRAKDVAQAPTLTDLIENSQQQTKTDLHDKAYRSALFHYFQGDNSVALSQLNHDKIRLGYLNEKASLFEAGLQVSLGLQYEAQRALIRFVMQTELDDKYDYRKTAKIASQQEVHAAQKKLLLIALLQLAEQKLNQAQYQHAQQALQKISQVPVEYYNQYHVLSQLAYWPHQPPLVNLSAEDRQRYQPTPYIALNRALRLMNNQEYTDAISQLNKVLQFQFANSKVDSSFWQALFATDSVEGSANSKLGNNRVSNARGAVYHVTSNQDLQALKDYANLLLANVYLMQGNTSQAYQVLGAFPQHSPFTESALYLFSVTAQKNGQTYTAHQVWQTLVELYPYHLLAWQAALQHAELLVKEEKLPESLAYYQFSEQLFIQRLEELRQFEAEYLASQDLLAFYAKPQAEIDEHSLNLELTTQQTYETNSIWLGQMLADQELDRWYQDLIDLDLITRQLLKQKQKINWIGNTLALNQSRIENINQAHASYPPPQQLADLIVQRDQLANRLANDVEQQHLLSFATKQEKAWLQRIEKSEKRIAFLGAHRDMADYQARLKRLRSVIQWRIKQDLPARLWQLKKQLNTIDQGLSIATGQVRQLDEVTRQNERLADLSQRHVEAEQKVSDLLAQLAKVRVTTTDNIRQRVAQKVAATRTDLQRMQLIARRAMAKILETMQMSNNDNAISQPDVSTVKSQYRSHAILPAQPQVVGASNG</sequence>
<dbReference type="Gene3D" id="1.25.40.10">
    <property type="entry name" value="Tetratricopeptide repeat domain"/>
    <property type="match status" value="1"/>
</dbReference>
<dbReference type="SUPFAM" id="SSF48452">
    <property type="entry name" value="TPR-like"/>
    <property type="match status" value="1"/>
</dbReference>
<keyword evidence="1" id="KW-0175">Coiled coil</keyword>
<accession>A0A2S0VT23</accession>
<feature type="compositionally biased region" description="Low complexity" evidence="2">
    <location>
        <begin position="106"/>
        <end position="116"/>
    </location>
</feature>
<dbReference type="AlphaFoldDB" id="A0A2S0VT23"/>
<evidence type="ECO:0000256" key="2">
    <source>
        <dbReference type="SAM" id="MobiDB-lite"/>
    </source>
</evidence>
<dbReference type="EMBL" id="CP026604">
    <property type="protein sequence ID" value="AWB67359.1"/>
    <property type="molecule type" value="Genomic_DNA"/>
</dbReference>